<feature type="transmembrane region" description="Helical" evidence="8">
    <location>
        <begin position="411"/>
        <end position="431"/>
    </location>
</feature>
<protein>
    <submittedName>
        <fullName evidence="9">Transporter</fullName>
    </submittedName>
</protein>
<dbReference type="PANTHER" id="PTHR48086">
    <property type="entry name" value="SODIUM/PROLINE SYMPORTER-RELATED"/>
    <property type="match status" value="1"/>
</dbReference>
<name>A0A2N3PP03_9PROT</name>
<dbReference type="CDD" id="cd10322">
    <property type="entry name" value="SLC5sbd"/>
    <property type="match status" value="1"/>
</dbReference>
<comment type="caution">
    <text evidence="9">The sequence shown here is derived from an EMBL/GenBank/DDBJ whole genome shotgun (WGS) entry which is preliminary data.</text>
</comment>
<dbReference type="InterPro" id="IPR001734">
    <property type="entry name" value="Na/solute_symporter"/>
</dbReference>
<dbReference type="EMBL" id="PIUM01000037">
    <property type="protein sequence ID" value="PKU22120.1"/>
    <property type="molecule type" value="Genomic_DNA"/>
</dbReference>
<evidence type="ECO:0000256" key="6">
    <source>
        <dbReference type="ARBA" id="ARBA00023136"/>
    </source>
</evidence>
<organism evidence="9 10">
    <name type="scientific">Telmatospirillum siberiense</name>
    <dbReference type="NCBI Taxonomy" id="382514"/>
    <lineage>
        <taxon>Bacteria</taxon>
        <taxon>Pseudomonadati</taxon>
        <taxon>Pseudomonadota</taxon>
        <taxon>Alphaproteobacteria</taxon>
        <taxon>Rhodospirillales</taxon>
        <taxon>Rhodospirillaceae</taxon>
        <taxon>Telmatospirillum</taxon>
    </lineage>
</organism>
<feature type="transmembrane region" description="Helical" evidence="8">
    <location>
        <begin position="46"/>
        <end position="70"/>
    </location>
</feature>
<sequence length="473" mass="48735">MISLTIGHWISLAATLAVILAVTVYSTRSVRSAVEFSLCGRSSGAMLIAGGISGTCIGGSATIGTAQMAYSYGLSAWWFTMGEGLGLIVLAAFYAYPLRKSGLETLPQYLGRHYGGLAGPLTSLISSLGILFSAVASVLSGIAMVELVFGMASWQAAALIISMVVACVCVGGLKGAGVSGLLKMGVLWVTLFAAGAVATLALGRMPDFDALFPAFPWFSPIARGLPDCLGNVASLIVGMICTQTYIQAVYSASDTKVAAVGTLVAAAITIPVGLPSVAIGMVMHVTHPDIKPILALPMYLVLHLPAWLGGIGLAGILFSIVGSVAGLALGIGTMLANDIGRNLFHVTGEGRILGINRLAVLAVTILATLIALSNANSYVLDWNYMSMALRGGGVFVPMTLAIFWPRRLSAFWAVLSMAASTVVAVVGRFGLDWPVNPLFTALAVSLMVVGVGLVVGLAGQGIRDAGRVDEPSV</sequence>
<evidence type="ECO:0000313" key="10">
    <source>
        <dbReference type="Proteomes" id="UP000233293"/>
    </source>
</evidence>
<dbReference type="RefSeq" id="WP_101253006.1">
    <property type="nucleotide sequence ID" value="NZ_PIUM01000037.1"/>
</dbReference>
<dbReference type="InterPro" id="IPR050277">
    <property type="entry name" value="Sodium:Solute_Symporter"/>
</dbReference>
<evidence type="ECO:0000256" key="3">
    <source>
        <dbReference type="ARBA" id="ARBA00022448"/>
    </source>
</evidence>
<proteinExistence type="inferred from homology"/>
<feature type="transmembrane region" description="Helical" evidence="8">
    <location>
        <begin position="224"/>
        <end position="246"/>
    </location>
</feature>
<dbReference type="AlphaFoldDB" id="A0A2N3PP03"/>
<evidence type="ECO:0000256" key="7">
    <source>
        <dbReference type="RuleBase" id="RU362091"/>
    </source>
</evidence>
<feature type="transmembrane region" description="Helical" evidence="8">
    <location>
        <begin position="185"/>
        <end position="204"/>
    </location>
</feature>
<dbReference type="InterPro" id="IPR038377">
    <property type="entry name" value="Na/Glc_symporter_sf"/>
</dbReference>
<dbReference type="Proteomes" id="UP000233293">
    <property type="component" value="Unassembled WGS sequence"/>
</dbReference>
<evidence type="ECO:0000256" key="4">
    <source>
        <dbReference type="ARBA" id="ARBA00022692"/>
    </source>
</evidence>
<keyword evidence="6 8" id="KW-0472">Membrane</keyword>
<reference evidence="10" key="1">
    <citation type="submission" date="2017-12" db="EMBL/GenBank/DDBJ databases">
        <title>Draft genome sequence of Telmatospirillum siberiense 26-4b1T, an acidotolerant peatland alphaproteobacterium potentially involved in sulfur cycling.</title>
        <authorList>
            <person name="Hausmann B."/>
            <person name="Pjevac P."/>
            <person name="Schreck K."/>
            <person name="Herbold C.W."/>
            <person name="Daims H."/>
            <person name="Wagner M."/>
            <person name="Pester M."/>
            <person name="Loy A."/>
        </authorList>
    </citation>
    <scope>NUCLEOTIDE SEQUENCE [LARGE SCALE GENOMIC DNA]</scope>
    <source>
        <strain evidence="10">26-4b1</strain>
    </source>
</reference>
<keyword evidence="10" id="KW-1185">Reference proteome</keyword>
<feature type="transmembrane region" description="Helical" evidence="8">
    <location>
        <begin position="352"/>
        <end position="372"/>
    </location>
</feature>
<comment type="subcellular location">
    <subcellularLocation>
        <location evidence="1">Membrane</location>
        <topology evidence="1">Multi-pass membrane protein</topology>
    </subcellularLocation>
</comment>
<dbReference type="PANTHER" id="PTHR48086:SF7">
    <property type="entry name" value="SODIUM-SOLUTE SYMPORTER-RELATED"/>
    <property type="match status" value="1"/>
</dbReference>
<feature type="transmembrane region" description="Helical" evidence="8">
    <location>
        <begin position="151"/>
        <end position="173"/>
    </location>
</feature>
<feature type="transmembrane region" description="Helical" evidence="8">
    <location>
        <begin position="76"/>
        <end position="96"/>
    </location>
</feature>
<gene>
    <name evidence="9" type="ORF">CWS72_23050</name>
</gene>
<dbReference type="Pfam" id="PF00474">
    <property type="entry name" value="SSF"/>
    <property type="match status" value="1"/>
</dbReference>
<feature type="transmembrane region" description="Helical" evidence="8">
    <location>
        <begin position="117"/>
        <end position="145"/>
    </location>
</feature>
<keyword evidence="3" id="KW-0813">Transport</keyword>
<feature type="transmembrane region" description="Helical" evidence="8">
    <location>
        <begin position="437"/>
        <end position="458"/>
    </location>
</feature>
<evidence type="ECO:0000256" key="1">
    <source>
        <dbReference type="ARBA" id="ARBA00004141"/>
    </source>
</evidence>
<evidence type="ECO:0000256" key="2">
    <source>
        <dbReference type="ARBA" id="ARBA00006434"/>
    </source>
</evidence>
<feature type="transmembrane region" description="Helical" evidence="8">
    <location>
        <begin position="258"/>
        <end position="286"/>
    </location>
</feature>
<feature type="transmembrane region" description="Helical" evidence="8">
    <location>
        <begin position="384"/>
        <end position="404"/>
    </location>
</feature>
<keyword evidence="5 8" id="KW-1133">Transmembrane helix</keyword>
<feature type="transmembrane region" description="Helical" evidence="8">
    <location>
        <begin position="306"/>
        <end position="331"/>
    </location>
</feature>
<keyword evidence="4 8" id="KW-0812">Transmembrane</keyword>
<comment type="similarity">
    <text evidence="2 7">Belongs to the sodium:solute symporter (SSF) (TC 2.A.21) family.</text>
</comment>
<dbReference type="OrthoDB" id="9781232at2"/>
<dbReference type="Gene3D" id="1.20.1730.10">
    <property type="entry name" value="Sodium/glucose cotransporter"/>
    <property type="match status" value="1"/>
</dbReference>
<evidence type="ECO:0000313" key="9">
    <source>
        <dbReference type="EMBL" id="PKU22120.1"/>
    </source>
</evidence>
<evidence type="ECO:0000256" key="5">
    <source>
        <dbReference type="ARBA" id="ARBA00022989"/>
    </source>
</evidence>
<dbReference type="GO" id="GO:0022857">
    <property type="term" value="F:transmembrane transporter activity"/>
    <property type="evidence" value="ECO:0007669"/>
    <property type="project" value="InterPro"/>
</dbReference>
<feature type="transmembrane region" description="Helical" evidence="8">
    <location>
        <begin position="6"/>
        <end position="25"/>
    </location>
</feature>
<dbReference type="PROSITE" id="PS50283">
    <property type="entry name" value="NA_SOLUT_SYMP_3"/>
    <property type="match status" value="1"/>
</dbReference>
<evidence type="ECO:0000256" key="8">
    <source>
        <dbReference type="SAM" id="Phobius"/>
    </source>
</evidence>
<dbReference type="GO" id="GO:0005886">
    <property type="term" value="C:plasma membrane"/>
    <property type="evidence" value="ECO:0007669"/>
    <property type="project" value="TreeGrafter"/>
</dbReference>
<accession>A0A2N3PP03</accession>